<feature type="compositionally biased region" description="Polar residues" evidence="1">
    <location>
        <begin position="34"/>
        <end position="43"/>
    </location>
</feature>
<evidence type="ECO:0000313" key="2">
    <source>
        <dbReference type="EMBL" id="CAE6802710.1"/>
    </source>
</evidence>
<accession>A0ABM8SDC0</accession>
<dbReference type="EMBL" id="CAJNBK010000020">
    <property type="protein sequence ID" value="CAE6802710.1"/>
    <property type="molecule type" value="Genomic_DNA"/>
</dbReference>
<gene>
    <name evidence="2" type="ORF">R69888_05281</name>
</gene>
<sequence>MHGLIHRAVGGRMRRFDCIVEPGTGAPTPPSVFNPANSATEHA</sequence>
<evidence type="ECO:0000313" key="3">
    <source>
        <dbReference type="Proteomes" id="UP000672526"/>
    </source>
</evidence>
<name>A0ABM8SDC0_9BURK</name>
<evidence type="ECO:0000256" key="1">
    <source>
        <dbReference type="SAM" id="MobiDB-lite"/>
    </source>
</evidence>
<comment type="caution">
    <text evidence="2">The sequence shown here is derived from an EMBL/GenBank/DDBJ whole genome shotgun (WGS) entry which is preliminary data.</text>
</comment>
<feature type="region of interest" description="Disordered" evidence="1">
    <location>
        <begin position="20"/>
        <end position="43"/>
    </location>
</feature>
<reference evidence="2 3" key="1">
    <citation type="submission" date="2021-02" db="EMBL/GenBank/DDBJ databases">
        <authorList>
            <person name="Vanwijnsberghe S."/>
        </authorList>
    </citation>
    <scope>NUCLEOTIDE SEQUENCE [LARGE SCALE GENOMIC DNA]</scope>
    <source>
        <strain evidence="2 3">LMG 31837</strain>
    </source>
</reference>
<keyword evidence="3" id="KW-1185">Reference proteome</keyword>
<organism evidence="2 3">
    <name type="scientific">Paraburkholderia haematera</name>
    <dbReference type="NCBI Taxonomy" id="2793077"/>
    <lineage>
        <taxon>Bacteria</taxon>
        <taxon>Pseudomonadati</taxon>
        <taxon>Pseudomonadota</taxon>
        <taxon>Betaproteobacteria</taxon>
        <taxon>Burkholderiales</taxon>
        <taxon>Burkholderiaceae</taxon>
        <taxon>Paraburkholderia</taxon>
    </lineage>
</organism>
<proteinExistence type="predicted"/>
<dbReference type="Proteomes" id="UP000672526">
    <property type="component" value="Unassembled WGS sequence"/>
</dbReference>
<protein>
    <submittedName>
        <fullName evidence="2">Uncharacterized protein</fullName>
    </submittedName>
</protein>